<dbReference type="EMBL" id="JARHTQ010000010">
    <property type="protein sequence ID" value="MDF2257540.1"/>
    <property type="molecule type" value="Genomic_DNA"/>
</dbReference>
<keyword evidence="1" id="KW-0479">Metal-binding</keyword>
<keyword evidence="3" id="KW-0456">Lyase</keyword>
<accession>A0ABT5Z147</accession>
<comment type="catalytic activity">
    <reaction evidence="4">
        <text>6-methylsalicylate + H(+) = 3-methylphenol + CO2</text>
        <dbReference type="Rhea" id="RHEA:23112"/>
        <dbReference type="ChEBI" id="CHEBI:15378"/>
        <dbReference type="ChEBI" id="CHEBI:16526"/>
        <dbReference type="ChEBI" id="CHEBI:17231"/>
        <dbReference type="ChEBI" id="CHEBI:36658"/>
        <dbReference type="EC" id="4.1.1.52"/>
    </reaction>
    <physiologicalReaction direction="left-to-right" evidence="4">
        <dbReference type="Rhea" id="RHEA:23113"/>
    </physiologicalReaction>
</comment>
<evidence type="ECO:0000256" key="1">
    <source>
        <dbReference type="ARBA" id="ARBA00022723"/>
    </source>
</evidence>
<evidence type="ECO:0000259" key="7">
    <source>
        <dbReference type="Pfam" id="PF04909"/>
    </source>
</evidence>
<dbReference type="PANTHER" id="PTHR21240">
    <property type="entry name" value="2-AMINO-3-CARBOXYLMUCONATE-6-SEMIALDEHYDE DECARBOXYLASE"/>
    <property type="match status" value="1"/>
</dbReference>
<evidence type="ECO:0000256" key="3">
    <source>
        <dbReference type="ARBA" id="ARBA00023239"/>
    </source>
</evidence>
<dbReference type="Proteomes" id="UP001220022">
    <property type="component" value="Unassembled WGS sequence"/>
</dbReference>
<name>A0ABT5Z147_9ACTN</name>
<evidence type="ECO:0000256" key="6">
    <source>
        <dbReference type="SAM" id="MobiDB-lite"/>
    </source>
</evidence>
<keyword evidence="9" id="KW-1185">Reference proteome</keyword>
<dbReference type="Gene3D" id="3.20.20.140">
    <property type="entry name" value="Metal-dependent hydrolases"/>
    <property type="match status" value="1"/>
</dbReference>
<dbReference type="InterPro" id="IPR032466">
    <property type="entry name" value="Metal_Hydrolase"/>
</dbReference>
<evidence type="ECO:0000313" key="9">
    <source>
        <dbReference type="Proteomes" id="UP001220022"/>
    </source>
</evidence>
<feature type="region of interest" description="Disordered" evidence="6">
    <location>
        <begin position="246"/>
        <end position="266"/>
    </location>
</feature>
<dbReference type="Pfam" id="PF04909">
    <property type="entry name" value="Amidohydro_2"/>
    <property type="match status" value="1"/>
</dbReference>
<reference evidence="8 9" key="1">
    <citation type="submission" date="2023-03" db="EMBL/GenBank/DDBJ databases">
        <title>Draft genome sequence of type strain Streptomyces ferralitis JCM 14344.</title>
        <authorList>
            <person name="Klaysubun C."/>
            <person name="Duangmal K."/>
        </authorList>
    </citation>
    <scope>NUCLEOTIDE SEQUENCE [LARGE SCALE GENOMIC DNA]</scope>
    <source>
        <strain evidence="8 9">JCM 14344</strain>
    </source>
</reference>
<dbReference type="RefSeq" id="WP_275815646.1">
    <property type="nucleotide sequence ID" value="NZ_BAAANM010000001.1"/>
</dbReference>
<comment type="caution">
    <text evidence="8">The sequence shown here is derived from an EMBL/GenBank/DDBJ whole genome shotgun (WGS) entry which is preliminary data.</text>
</comment>
<organism evidence="8 9">
    <name type="scientific">Streptantibioticus ferralitis</name>
    <dbReference type="NCBI Taxonomy" id="236510"/>
    <lineage>
        <taxon>Bacteria</taxon>
        <taxon>Bacillati</taxon>
        <taxon>Actinomycetota</taxon>
        <taxon>Actinomycetes</taxon>
        <taxon>Kitasatosporales</taxon>
        <taxon>Streptomycetaceae</taxon>
        <taxon>Streptantibioticus</taxon>
    </lineage>
</organism>
<dbReference type="EC" id="4.1.1.52" evidence="5"/>
<dbReference type="InterPro" id="IPR006680">
    <property type="entry name" value="Amidohydro-rel"/>
</dbReference>
<protein>
    <recommendedName>
        <fullName evidence="5">6-methylsalicylate decarboxylase</fullName>
        <ecNumber evidence="5">4.1.1.52</ecNumber>
    </recommendedName>
</protein>
<dbReference type="PANTHER" id="PTHR21240:SF29">
    <property type="entry name" value="AMIDOHYDROLASE-RELATED DOMAIN-CONTAINING PROTEIN"/>
    <property type="match status" value="1"/>
</dbReference>
<keyword evidence="2" id="KW-0862">Zinc</keyword>
<evidence type="ECO:0000256" key="4">
    <source>
        <dbReference type="ARBA" id="ARBA00036832"/>
    </source>
</evidence>
<dbReference type="InterPro" id="IPR032465">
    <property type="entry name" value="ACMSD"/>
</dbReference>
<sequence length="279" mass="30095">MLSVGKNARAGNEAMGQMIADHPGRFGAFALLPLPDVDAALAEIDYALDVLRLDGGGMFSNHEGDCLGDPAFERVFAKPAERDALVHVRPTAPSGKDQPTFGLPIALYEYPFDTTRMIASLVWGGTLARYPGLRLITSHAGGTVPCLAERLAVAGANFNPKLEVRDALRNPYYDVALSANPHTLAALSSFAPTEPHPLRDGLPVHARGEDAAAVLQLRTLAADSDLDAYLRFHAAREHQRLRLTPNQQQYGLSGSSRSSLDRTAPHPGRRCVICEKLTL</sequence>
<dbReference type="SUPFAM" id="SSF51556">
    <property type="entry name" value="Metallo-dependent hydrolases"/>
    <property type="match status" value="1"/>
</dbReference>
<gene>
    <name evidence="8" type="ORF">P2L57_17995</name>
</gene>
<feature type="domain" description="Amidohydrolase-related" evidence="7">
    <location>
        <begin position="9"/>
        <end position="143"/>
    </location>
</feature>
<evidence type="ECO:0000256" key="5">
    <source>
        <dbReference type="ARBA" id="ARBA00038889"/>
    </source>
</evidence>
<evidence type="ECO:0000256" key="2">
    <source>
        <dbReference type="ARBA" id="ARBA00022833"/>
    </source>
</evidence>
<evidence type="ECO:0000313" key="8">
    <source>
        <dbReference type="EMBL" id="MDF2257540.1"/>
    </source>
</evidence>
<proteinExistence type="predicted"/>